<evidence type="ECO:0000256" key="11">
    <source>
        <dbReference type="ARBA" id="ARBA00022918"/>
    </source>
</evidence>
<dbReference type="GO" id="GO:0003964">
    <property type="term" value="F:RNA-directed DNA polymerase activity"/>
    <property type="evidence" value="ECO:0007669"/>
    <property type="project" value="UniProtKB-KW"/>
</dbReference>
<dbReference type="FunFam" id="3.30.70.270:FF:000003">
    <property type="entry name" value="Transposon Ty3-G Gag-Pol polyprotein"/>
    <property type="match status" value="1"/>
</dbReference>
<proteinExistence type="predicted"/>
<keyword evidence="2" id="KW-0808">Transferase</keyword>
<feature type="compositionally biased region" description="Polar residues" evidence="17">
    <location>
        <begin position="2055"/>
        <end position="2079"/>
    </location>
</feature>
<reference evidence="20 21" key="1">
    <citation type="submission" date="2020-12" db="EMBL/GenBank/DDBJ databases">
        <title>Concerted genomic and epigenomic changes stabilize Arabidopsis allopolyploids.</title>
        <authorList>
            <person name="Chen Z."/>
        </authorList>
    </citation>
    <scope>NUCLEOTIDE SEQUENCE [LARGE SCALE GENOMIC DNA]</scope>
    <source>
        <strain evidence="20">As9502</strain>
        <tissue evidence="20">Leaf</tissue>
    </source>
</reference>
<protein>
    <submittedName>
        <fullName evidence="20">Zinc finger CCHC-type</fullName>
    </submittedName>
</protein>
<dbReference type="InterPro" id="IPR005162">
    <property type="entry name" value="Retrotrans_gag_dom"/>
</dbReference>
<dbReference type="InterPro" id="IPR001584">
    <property type="entry name" value="Integrase_cat-core"/>
</dbReference>
<dbReference type="InterPro" id="IPR050951">
    <property type="entry name" value="Retrovirus_Pol_polyprotein"/>
</dbReference>
<evidence type="ECO:0000313" key="20">
    <source>
        <dbReference type="EMBL" id="KAG7530555.1"/>
    </source>
</evidence>
<dbReference type="Proteomes" id="UP000694251">
    <property type="component" value="Unassembled WGS sequence"/>
</dbReference>
<keyword evidence="14" id="KW-0233">DNA recombination</keyword>
<evidence type="ECO:0000256" key="10">
    <source>
        <dbReference type="ARBA" id="ARBA00022908"/>
    </source>
</evidence>
<gene>
    <name evidence="20" type="ORF">ISN44_Un87g000020</name>
</gene>
<sequence length="3373" mass="378924">MSWADFVAEFNAKYFPPEALDRLEGRFLELSQGSRTVREYEAEFNRLSVYAGRAMEGEQARVRRFLRGLRAELRNRCLVRLFGTVVELVKTAVLLEEGLRDEAVVTSPTLQAKKPQQQISSSKSSKPVQVQKRKWDETQRTSQGGQGCFGCGSKDHRVASCPQRGGTDTRVCFHCKEVGHIKPKYSKLQQREVAVVAAVTEILPERQIAAAPRMYSIGEVGGPSTRPITGTLIVGGTESHVLFDSGASHCFVTPEFAERGGIMGEPDELFGVVWVAGGKFLAVQVELYDIILGIDWLGHYMVHLDCHRGRVVFEREKRRLVYQGVRPTFGSLVISTVQAEKMIGKGCEAYLATIVTPESVGVVGVRDIRVVQEFEDVFQPLQGLPPSRMAPAEMAELTKQLEELLSKSFIRPSSSPGGAPVLFVKKKDGSFRLCIDYRGLNRVTVKNKYPKPRIDELLDQPRGATCFSKIDLASMMPFGLTNAPSVFMRLMNGVFQEYLDEFVIIFIDDILVYSKSSEEHEVHLRVVLEKLREQKLFAKLSKCSFWQREIGFLGHIISAAGVSFDLEKIQAIREWPRPRNATEIQSFLGLAGYYRRFVKGFASMAQAMTKLTGKDVPFLWSPECEESFANLKTMLMSTPVLALPKEGKPYAVYTDESRVGLGCVLMQQGKVIAYASRQLRKHEGNYPTHDLEMAAVVFALKICRSYLYGGKVQVFTDHKSLKYIFTQPKLNVASWVAACDVCQLVKAEHRNPGGLLQSLSLPEWKWDMITMDFVVGLPTSRTKDAIWVIVDRLTKSAQFLAIKKTDGAEVLAKKYVQEVVRRHGVPVSIVSDRDPKLTSAFWRAFQAEMGTNVHLSTAYHPQTNGQSERTIQTLEDLLRMCVLDWGGHWADHLGLVEFSYNNSYQASIGMAPFEALYGRPCRTPLCWTQVGEMSLYDEGFVRNTSEKIQVLKLNMKEAQDRQKSYVDIRRRELEFEVGDRVYLKMAMLRGPNRSNTENKLSPRYMGPFKFVERVGQVAYRLELPEIMQAFHKVFHVSMLKKCLHKDDEVLAKIPADLQPNMTLEARPVRVLERKVRQDRKKKTPMIKSESGMSVIPIARGTLWPESGSGLCWPGWSRVERSLAEAISDGLYQEAEQISGCGLREGSGGAGFCCSLSQINPKSRLIENDLRCDCWLIRSCMFVIVPWIVGDSMWAAESRAGTGEGRFSGLLRRRCRSTPGVSVDTTRVFGDDRHQPVDGRIASLSICDNTYASLSLWCRGMRIELQNRCEMNYYRSMIELVEKAANLEIGLEKEMNQNKAAQAKAAKGPSSNKRMWDTSNVRTPPTCFGCNLVGHLQRDCPRAMTNRSCYELPSKGWEAADWKSPRGNLQPPPKCQNVGPHVMMAGEPEEEDQEDPIAGVVKRWTFKGEFVPKAKKVSTVGKEKVGSIVVHRDVLIMINGEILLGNLTEAELVLISKGQREMGEDMDIGVSDIPIVAEYADVFESLKGPPLSRGDSFTIELELGMAPVSRAPYRLALAEMAELKSQLEDLSDKGFIRPSSSPWGAHVLFVKKKDGSFKLCIDYRGLNKVTIKNKYPLPRIDELLDQLQGASWFSKIDLASGYHQISIVEDDIRKTAFRTRYGHYEFVVMSFGLTNAPAAFMKLMNNVFGSTWIKTGVSVDPEKIASITSWPTPKSATEVRSFLGLAGKDVKFEWIEECENSFQKLKEHLTETPILVLPKTRVPYVVYTDASGTGLGCVLMQDEKVIAYASRQLRPDEVNYPTHYLELVAVVFALKILRAYLYGEKVQVFTDNKSLKYIFTQSDLNLKQRIWTELLADYNLDIAYHPGKVNLVADALSRRRSDISSEKEIQELEDTLCALNICATSAGEDVVGLEALNQADLLWRIRDEQKSNVDLKKAMENNVEGFHTAENGMFMYKNRVRVPDDKGLRDEILAQAHSSLFLVHPGTTKMYHDLKRYYNWTNMKHDVAAWVTASLTTQIGTLADVNTAFSERLNSIEQTLTSFQTTQAYLSNAQNVVSSRLDTLPSVTARQCRLFLTPAQNRAGSTQTPPVGRPASASNQAAVGDGSNPTGDEIPQNQGNPAIDDGLLMEDPDVILSDDFVKVRQELHEMKSKFHQATSSAPEIDRVIEETRRTPFTSRISNLRIKDSRKVKLPTYDGKGDPKNHLAAFQIAAGRIDLEPDEEDAGYCKLFSENLSGSALLWFTQLEPGTIDSFKELSSAFLKQYSMFMEKATSDADLWNLTQGQNEPLRKYIAKFKEVIAKIHGVSHAAALSALRNGLWHESRFREEIIVNRRNAIQDALFRATNWMEAEEEKLSLAKKHRPAKLVVGNPTKKFEPKEQKRFGVNPATNAIGKPSPSKGRYNSPNTWVRDESAYCDIHRVNGHSTKDCSVLKKHLTKLWAAGELANFNIEEFVESYHKEKEDSEASNPPKKKHKPNGPGTPNTPKKRIDVIMGGSKLCRDSIRSIKRHKKSAAFQTAMGFQSNEQTPSISFDNSDTQGLTGPHDDALVITLDVANFEVTRCLIDTGSSVDLIFLSTLQRMGISKADIIGPPAPLVAFTSDTSMSLGNIKLPVLAAGVPKIVEFVVFDRPAAYNICPESTKGSKIPGLVSKPRGSQKEEWKVERYNQIMMNPEDEEKTSFITDRGIYCYKVMPFGLKNVGATYQRLVNKMFAKHLGKTMEVYIDDMLVKSLKKSEHITHLEQCFKILNEFGMKLNPAKCSFGVPSGEFLGYIVTERGIEANPNQINAFLTMPSPRNIKEVQRLTGRIAALNCFISKSTDKCLPFYQILKGNKKFWWDDQCEAAFGQLKIYLTTPPILSKPESDEKLYLYISVSNHSVSGVLVREDRGEQKPIFYISKSLTSPETRYTMMEKLALAVVISARKLRPYFQSHPIKVLTSHPLRSILHGPSQSGRLAKWAIELSEYDIEYKSRTSAKAQVLADFLTELPLDNGIFVETDSTWKLHVDGSSSKQGSGIGIRLETPTKEIIKQSFRLMFPASNNEAEYEALLAGLRLALAIGAEKIIAYCDSQLVVNHISVEETENDNILEAEHIETPKSSSGNENSSLVVTRSRKSQDDELTPPLELPKRKPRRKLKDQEVPIKEPSRTEHSLPGNVEVQETIEDPDILSEPEPRKFILKDNTSANDWGADWRVPIKNFILNGELPSNKWQARKLRIISAKYCIIKDSLYKRDVSDPYLLCIFGPEVEIVTSEVHEGLCGSHSSGQSMAFKIKRLGYFWPTMISDCIDYAKRCKKCQMHAPLIHQPSDFLSSISAPYPFMRWSMDIVGPMHRLTRGLLNAEVSSREWKAEASNKTILSNLKKRLSARKSGWYDELQPVLWAYRTTPRRATGETPFSLVYGMEAVVPAELNVPGLRSST</sequence>
<dbReference type="Pfam" id="PF03732">
    <property type="entry name" value="Retrotrans_gag"/>
    <property type="match status" value="2"/>
</dbReference>
<feature type="region of interest" description="Disordered" evidence="17">
    <location>
        <begin position="2345"/>
        <end position="2364"/>
    </location>
</feature>
<dbReference type="SMART" id="SM00343">
    <property type="entry name" value="ZnF_C2HC"/>
    <property type="match status" value="3"/>
</dbReference>
<keyword evidence="11" id="KW-0695">RNA-directed DNA polymerase</keyword>
<dbReference type="FunFam" id="3.10.20.370:FF:000001">
    <property type="entry name" value="Retrovirus-related Pol polyprotein from transposon 17.6-like protein"/>
    <property type="match status" value="1"/>
</dbReference>
<dbReference type="InterPro" id="IPR001969">
    <property type="entry name" value="Aspartic_peptidase_AS"/>
</dbReference>
<keyword evidence="4" id="KW-0540">Nuclease</keyword>
<accession>A0A8T1XC94</accession>
<evidence type="ECO:0000256" key="3">
    <source>
        <dbReference type="ARBA" id="ARBA00022695"/>
    </source>
</evidence>
<keyword evidence="16" id="KW-0862">Zinc</keyword>
<keyword evidence="10" id="KW-0229">DNA integration</keyword>
<dbReference type="GO" id="GO:0004190">
    <property type="term" value="F:aspartic-type endopeptidase activity"/>
    <property type="evidence" value="ECO:0007669"/>
    <property type="project" value="UniProtKB-KW"/>
</dbReference>
<feature type="domain" description="Integrase catalytic" evidence="19">
    <location>
        <begin position="758"/>
        <end position="920"/>
    </location>
</feature>
<organism evidence="20 21">
    <name type="scientific">Arabidopsis suecica</name>
    <name type="common">Swedish thale-cress</name>
    <name type="synonym">Cardaminopsis suecica</name>
    <dbReference type="NCBI Taxonomy" id="45249"/>
    <lineage>
        <taxon>Eukaryota</taxon>
        <taxon>Viridiplantae</taxon>
        <taxon>Streptophyta</taxon>
        <taxon>Embryophyta</taxon>
        <taxon>Tracheophyta</taxon>
        <taxon>Spermatophyta</taxon>
        <taxon>Magnoliopsida</taxon>
        <taxon>eudicotyledons</taxon>
        <taxon>Gunneridae</taxon>
        <taxon>Pentapetalae</taxon>
        <taxon>rosids</taxon>
        <taxon>malvids</taxon>
        <taxon>Brassicales</taxon>
        <taxon>Brassicaceae</taxon>
        <taxon>Camelineae</taxon>
        <taxon>Arabidopsis</taxon>
    </lineage>
</organism>
<dbReference type="OrthoDB" id="198652at2759"/>
<dbReference type="GO" id="GO:0008270">
    <property type="term" value="F:zinc ion binding"/>
    <property type="evidence" value="ECO:0007669"/>
    <property type="project" value="UniProtKB-KW"/>
</dbReference>
<dbReference type="PROSITE" id="PS00141">
    <property type="entry name" value="ASP_PROTEASE"/>
    <property type="match status" value="1"/>
</dbReference>
<feature type="compositionally biased region" description="Polar residues" evidence="17">
    <location>
        <begin position="3052"/>
        <end position="3065"/>
    </location>
</feature>
<evidence type="ECO:0000256" key="1">
    <source>
        <dbReference type="ARBA" id="ARBA00022670"/>
    </source>
</evidence>
<dbReference type="CDD" id="cd01647">
    <property type="entry name" value="RT_LTR"/>
    <property type="match status" value="3"/>
</dbReference>
<keyword evidence="9" id="KW-0460">Magnesium</keyword>
<dbReference type="GO" id="GO:0003677">
    <property type="term" value="F:DNA binding"/>
    <property type="evidence" value="ECO:0007669"/>
    <property type="project" value="UniProtKB-KW"/>
</dbReference>
<feature type="region of interest" description="Disordered" evidence="17">
    <location>
        <begin position="110"/>
        <end position="146"/>
    </location>
</feature>
<feature type="compositionally biased region" description="Polar residues" evidence="17">
    <location>
        <begin position="2037"/>
        <end position="2048"/>
    </location>
</feature>
<evidence type="ECO:0000256" key="7">
    <source>
        <dbReference type="ARBA" id="ARBA00022759"/>
    </source>
</evidence>
<keyword evidence="21" id="KW-1185">Reference proteome</keyword>
<evidence type="ECO:0000256" key="2">
    <source>
        <dbReference type="ARBA" id="ARBA00022679"/>
    </source>
</evidence>
<dbReference type="InterPro" id="IPR000477">
    <property type="entry name" value="RT_dom"/>
</dbReference>
<evidence type="ECO:0000259" key="19">
    <source>
        <dbReference type="PROSITE" id="PS50994"/>
    </source>
</evidence>
<evidence type="ECO:0000256" key="17">
    <source>
        <dbReference type="SAM" id="MobiDB-lite"/>
    </source>
</evidence>
<evidence type="ECO:0000256" key="14">
    <source>
        <dbReference type="ARBA" id="ARBA00023172"/>
    </source>
</evidence>
<keyword evidence="15" id="KW-0511">Multifunctional enzyme</keyword>
<keyword evidence="6" id="KW-0064">Aspartyl protease</keyword>
<feature type="region of interest" description="Disordered" evidence="17">
    <location>
        <begin position="3048"/>
        <end position="3109"/>
    </location>
</feature>
<dbReference type="GO" id="GO:0006310">
    <property type="term" value="P:DNA recombination"/>
    <property type="evidence" value="ECO:0007669"/>
    <property type="project" value="UniProtKB-KW"/>
</dbReference>
<dbReference type="PROSITE" id="PS50158">
    <property type="entry name" value="ZF_CCHC"/>
    <property type="match status" value="1"/>
</dbReference>
<evidence type="ECO:0000256" key="8">
    <source>
        <dbReference type="ARBA" id="ARBA00022801"/>
    </source>
</evidence>
<dbReference type="InterPro" id="IPR041577">
    <property type="entry name" value="RT_RNaseH_2"/>
</dbReference>
<evidence type="ECO:0000256" key="6">
    <source>
        <dbReference type="ARBA" id="ARBA00022750"/>
    </source>
</evidence>
<dbReference type="CDD" id="cd09274">
    <property type="entry name" value="RNase_HI_RT_Ty3"/>
    <property type="match status" value="3"/>
</dbReference>
<keyword evidence="5" id="KW-0479">Metal-binding</keyword>
<feature type="domain" description="CCHC-type" evidence="18">
    <location>
        <begin position="1326"/>
        <end position="1341"/>
    </location>
</feature>
<evidence type="ECO:0000256" key="4">
    <source>
        <dbReference type="ARBA" id="ARBA00022722"/>
    </source>
</evidence>
<dbReference type="InterPro" id="IPR041373">
    <property type="entry name" value="RT_RNaseH"/>
</dbReference>
<dbReference type="FunFam" id="3.30.420.10:FF:000032">
    <property type="entry name" value="Retrovirus-related Pol polyprotein from transposon 297-like Protein"/>
    <property type="match status" value="1"/>
</dbReference>
<evidence type="ECO:0000256" key="9">
    <source>
        <dbReference type="ARBA" id="ARBA00022842"/>
    </source>
</evidence>
<evidence type="ECO:0000259" key="18">
    <source>
        <dbReference type="PROSITE" id="PS50158"/>
    </source>
</evidence>
<dbReference type="PANTHER" id="PTHR37984:SF5">
    <property type="entry name" value="PROTEIN NYNRIN-LIKE"/>
    <property type="match status" value="1"/>
</dbReference>
<dbReference type="InterPro" id="IPR041588">
    <property type="entry name" value="Integrase_H2C2"/>
</dbReference>
<dbReference type="EMBL" id="JAEFBJ010000087">
    <property type="protein sequence ID" value="KAG7530555.1"/>
    <property type="molecule type" value="Genomic_DNA"/>
</dbReference>
<evidence type="ECO:0000256" key="5">
    <source>
        <dbReference type="ARBA" id="ARBA00022723"/>
    </source>
</evidence>
<dbReference type="Pfam" id="PF17917">
    <property type="entry name" value="RT_RNaseH"/>
    <property type="match status" value="1"/>
</dbReference>
<dbReference type="Pfam" id="PF13456">
    <property type="entry name" value="RVT_3"/>
    <property type="match status" value="1"/>
</dbReference>
<dbReference type="GO" id="GO:0003887">
    <property type="term" value="F:DNA-directed DNA polymerase activity"/>
    <property type="evidence" value="ECO:0007669"/>
    <property type="project" value="UniProtKB-KW"/>
</dbReference>
<dbReference type="GO" id="GO:0006508">
    <property type="term" value="P:proteolysis"/>
    <property type="evidence" value="ECO:0007669"/>
    <property type="project" value="UniProtKB-KW"/>
</dbReference>
<evidence type="ECO:0000256" key="13">
    <source>
        <dbReference type="ARBA" id="ARBA00023125"/>
    </source>
</evidence>
<dbReference type="InterPro" id="IPR056924">
    <property type="entry name" value="SH3_Tf2-1"/>
</dbReference>
<evidence type="ECO:0000256" key="15">
    <source>
        <dbReference type="ARBA" id="ARBA00023268"/>
    </source>
</evidence>
<dbReference type="Pfam" id="PF17921">
    <property type="entry name" value="Integrase_H2C2"/>
    <property type="match status" value="2"/>
</dbReference>
<dbReference type="GO" id="GO:0004523">
    <property type="term" value="F:RNA-DNA hybrid ribonuclease activity"/>
    <property type="evidence" value="ECO:0007669"/>
    <property type="project" value="InterPro"/>
</dbReference>
<evidence type="ECO:0000313" key="21">
    <source>
        <dbReference type="Proteomes" id="UP000694251"/>
    </source>
</evidence>
<dbReference type="GO" id="GO:0015074">
    <property type="term" value="P:DNA integration"/>
    <property type="evidence" value="ECO:0007669"/>
    <property type="project" value="UniProtKB-KW"/>
</dbReference>
<dbReference type="CDD" id="cd00303">
    <property type="entry name" value="retropepsin_like"/>
    <property type="match status" value="2"/>
</dbReference>
<keyword evidence="13" id="KW-0238">DNA-binding</keyword>
<name>A0A8T1XC94_ARASU</name>
<evidence type="ECO:0000256" key="16">
    <source>
        <dbReference type="PROSITE-ProRule" id="PRU00047"/>
    </source>
</evidence>
<keyword evidence="8" id="KW-0378">Hydrolase</keyword>
<dbReference type="Pfam" id="PF17919">
    <property type="entry name" value="RT_RNaseH_2"/>
    <property type="match status" value="2"/>
</dbReference>
<feature type="region of interest" description="Disordered" evidence="17">
    <location>
        <begin position="2418"/>
        <end position="2448"/>
    </location>
</feature>
<feature type="region of interest" description="Disordered" evidence="17">
    <location>
        <begin position="2037"/>
        <end position="2086"/>
    </location>
</feature>
<dbReference type="PROSITE" id="PS50994">
    <property type="entry name" value="INTEGRASE"/>
    <property type="match status" value="1"/>
</dbReference>
<dbReference type="Pfam" id="PF24626">
    <property type="entry name" value="SH3_Tf2-1"/>
    <property type="match status" value="1"/>
</dbReference>
<keyword evidence="12" id="KW-0239">DNA-directed DNA polymerase</keyword>
<dbReference type="Pfam" id="PF00078">
    <property type="entry name" value="RVT_1"/>
    <property type="match status" value="3"/>
</dbReference>
<dbReference type="InterPro" id="IPR001878">
    <property type="entry name" value="Znf_CCHC"/>
</dbReference>
<evidence type="ECO:0000256" key="12">
    <source>
        <dbReference type="ARBA" id="ARBA00022932"/>
    </source>
</evidence>
<dbReference type="PANTHER" id="PTHR37984">
    <property type="entry name" value="PROTEIN CBG26694"/>
    <property type="match status" value="1"/>
</dbReference>
<feature type="compositionally biased region" description="Low complexity" evidence="17">
    <location>
        <begin position="113"/>
        <end position="130"/>
    </location>
</feature>
<keyword evidence="16" id="KW-0863">Zinc-finger</keyword>
<feature type="compositionally biased region" description="Basic and acidic residues" evidence="17">
    <location>
        <begin position="3092"/>
        <end position="3106"/>
    </location>
</feature>
<keyword evidence="1" id="KW-0645">Protease</keyword>
<dbReference type="InterPro" id="IPR002156">
    <property type="entry name" value="RNaseH_domain"/>
</dbReference>
<keyword evidence="3" id="KW-0548">Nucleotidyltransferase</keyword>
<comment type="caution">
    <text evidence="20">The sequence shown here is derived from an EMBL/GenBank/DDBJ whole genome shotgun (WGS) entry which is preliminary data.</text>
</comment>
<keyword evidence="7" id="KW-0255">Endonuclease</keyword>
<dbReference type="FunFam" id="3.30.70.270:FF:000020">
    <property type="entry name" value="Transposon Tf2-6 polyprotein-like Protein"/>
    <property type="match status" value="1"/>
</dbReference>